<feature type="transmembrane region" description="Helical" evidence="2">
    <location>
        <begin position="178"/>
        <end position="199"/>
    </location>
</feature>
<protein>
    <submittedName>
        <fullName evidence="3">Uncharacterized protein</fullName>
    </submittedName>
</protein>
<keyword evidence="2" id="KW-0812">Transmembrane</keyword>
<reference evidence="3 4" key="1">
    <citation type="journal article" date="2024" name="J. Plant Pathol.">
        <title>Sequence and assembly of the genome of Seiridium unicorne, isolate CBS 538.82, causal agent of cypress canker disease.</title>
        <authorList>
            <person name="Scali E."/>
            <person name="Rocca G.D."/>
            <person name="Danti R."/>
            <person name="Garbelotto M."/>
            <person name="Barberini S."/>
            <person name="Baroncelli R."/>
            <person name="Emiliani G."/>
        </authorList>
    </citation>
    <scope>NUCLEOTIDE SEQUENCE [LARGE SCALE GENOMIC DNA]</scope>
    <source>
        <strain evidence="3 4">BM-138-508</strain>
    </source>
</reference>
<keyword evidence="2" id="KW-0472">Membrane</keyword>
<feature type="transmembrane region" description="Helical" evidence="2">
    <location>
        <begin position="76"/>
        <end position="95"/>
    </location>
</feature>
<feature type="region of interest" description="Disordered" evidence="1">
    <location>
        <begin position="274"/>
        <end position="293"/>
    </location>
</feature>
<feature type="region of interest" description="Disordered" evidence="1">
    <location>
        <begin position="239"/>
        <end position="259"/>
    </location>
</feature>
<keyword evidence="4" id="KW-1185">Reference proteome</keyword>
<dbReference type="Proteomes" id="UP001408356">
    <property type="component" value="Unassembled WGS sequence"/>
</dbReference>
<feature type="region of interest" description="Disordered" evidence="1">
    <location>
        <begin position="322"/>
        <end position="352"/>
    </location>
</feature>
<keyword evidence="2" id="KW-1133">Transmembrane helix</keyword>
<feature type="transmembrane region" description="Helical" evidence="2">
    <location>
        <begin position="41"/>
        <end position="64"/>
    </location>
</feature>
<feature type="transmembrane region" description="Helical" evidence="2">
    <location>
        <begin position="116"/>
        <end position="133"/>
    </location>
</feature>
<sequence length="352" mass="39766">MASKTDYQVASLAAGFTLGFGFLTVWEALKQTRKNKNPLRSTYIYMLWGEIIANLTIAVIAWLFLDGVLSSTVPVLFFILLLWVFEVQLLMQIIINRIAIIHEDRKFISWMKWGSFLGILLIEILVFCIWIPAHMDPPPNQLQVDPPRFLKVTPLMMDIQIRQNQRLLGLKYKPLISFNAKLMVVSILMDAMLIGLMSLPNQVVYIQFHPVAYMVKLNIEMSMATLITRLARHGSNDVHMNTLSESDRRRQYGTDENATAPARDVGLKSFTRSKIRHDPDDVDPAHGGGIQRTYDVNVTVQQSNPGESVHKGRTVMFDKMGEDELGLTSHAGHPRGSVKEVDGRSSLTSDKS</sequence>
<name>A0ABR2URE3_9PEZI</name>
<accession>A0ABR2URE3</accession>
<organism evidence="3 4">
    <name type="scientific">Seiridium unicorne</name>
    <dbReference type="NCBI Taxonomy" id="138068"/>
    <lineage>
        <taxon>Eukaryota</taxon>
        <taxon>Fungi</taxon>
        <taxon>Dikarya</taxon>
        <taxon>Ascomycota</taxon>
        <taxon>Pezizomycotina</taxon>
        <taxon>Sordariomycetes</taxon>
        <taxon>Xylariomycetidae</taxon>
        <taxon>Amphisphaeriales</taxon>
        <taxon>Sporocadaceae</taxon>
        <taxon>Seiridium</taxon>
    </lineage>
</organism>
<comment type="caution">
    <text evidence="3">The sequence shown here is derived from an EMBL/GenBank/DDBJ whole genome shotgun (WGS) entry which is preliminary data.</text>
</comment>
<evidence type="ECO:0000256" key="2">
    <source>
        <dbReference type="SAM" id="Phobius"/>
    </source>
</evidence>
<dbReference type="PANTHER" id="PTHR35179:SF1">
    <property type="entry name" value="INTEGRAL MEMBRANE PROTEIN"/>
    <property type="match status" value="1"/>
</dbReference>
<evidence type="ECO:0000313" key="3">
    <source>
        <dbReference type="EMBL" id="KAK9416991.1"/>
    </source>
</evidence>
<proteinExistence type="predicted"/>
<dbReference type="PANTHER" id="PTHR35179">
    <property type="entry name" value="PROTEIN CBG02620"/>
    <property type="match status" value="1"/>
</dbReference>
<evidence type="ECO:0000256" key="1">
    <source>
        <dbReference type="SAM" id="MobiDB-lite"/>
    </source>
</evidence>
<dbReference type="EMBL" id="JARVKF010000402">
    <property type="protein sequence ID" value="KAK9416991.1"/>
    <property type="molecule type" value="Genomic_DNA"/>
</dbReference>
<gene>
    <name evidence="3" type="ORF">SUNI508_09230</name>
</gene>
<feature type="transmembrane region" description="Helical" evidence="2">
    <location>
        <begin position="12"/>
        <end position="29"/>
    </location>
</feature>
<evidence type="ECO:0000313" key="4">
    <source>
        <dbReference type="Proteomes" id="UP001408356"/>
    </source>
</evidence>